<gene>
    <name evidence="1" type="ORF">HU200_022738</name>
</gene>
<name>A0A835CCR0_9POAL</name>
<organism evidence="1 2">
    <name type="scientific">Digitaria exilis</name>
    <dbReference type="NCBI Taxonomy" id="1010633"/>
    <lineage>
        <taxon>Eukaryota</taxon>
        <taxon>Viridiplantae</taxon>
        <taxon>Streptophyta</taxon>
        <taxon>Embryophyta</taxon>
        <taxon>Tracheophyta</taxon>
        <taxon>Spermatophyta</taxon>
        <taxon>Magnoliopsida</taxon>
        <taxon>Liliopsida</taxon>
        <taxon>Poales</taxon>
        <taxon>Poaceae</taxon>
        <taxon>PACMAD clade</taxon>
        <taxon>Panicoideae</taxon>
        <taxon>Panicodae</taxon>
        <taxon>Paniceae</taxon>
        <taxon>Anthephorinae</taxon>
        <taxon>Digitaria</taxon>
    </lineage>
</organism>
<evidence type="ECO:0000313" key="1">
    <source>
        <dbReference type="EMBL" id="KAF8722101.1"/>
    </source>
</evidence>
<accession>A0A835CCR0</accession>
<keyword evidence="2" id="KW-1185">Reference proteome</keyword>
<evidence type="ECO:0000313" key="2">
    <source>
        <dbReference type="Proteomes" id="UP000636709"/>
    </source>
</evidence>
<dbReference type="EMBL" id="JACEFO010001677">
    <property type="protein sequence ID" value="KAF8722101.1"/>
    <property type="molecule type" value="Genomic_DNA"/>
</dbReference>
<protein>
    <submittedName>
        <fullName evidence="1">Uncharacterized protein</fullName>
    </submittedName>
</protein>
<comment type="caution">
    <text evidence="1">The sequence shown here is derived from an EMBL/GenBank/DDBJ whole genome shotgun (WGS) entry which is preliminary data.</text>
</comment>
<dbReference type="AlphaFoldDB" id="A0A835CCR0"/>
<proteinExistence type="predicted"/>
<reference evidence="1" key="1">
    <citation type="submission" date="2020-07" db="EMBL/GenBank/DDBJ databases">
        <title>Genome sequence and genetic diversity analysis of an under-domesticated orphan crop, white fonio (Digitaria exilis).</title>
        <authorList>
            <person name="Bennetzen J.L."/>
            <person name="Chen S."/>
            <person name="Ma X."/>
            <person name="Wang X."/>
            <person name="Yssel A.E.J."/>
            <person name="Chaluvadi S.R."/>
            <person name="Johnson M."/>
            <person name="Gangashetty P."/>
            <person name="Hamidou F."/>
            <person name="Sanogo M.D."/>
            <person name="Zwaenepoel A."/>
            <person name="Wallace J."/>
            <person name="Van De Peer Y."/>
            <person name="Van Deynze A."/>
        </authorList>
    </citation>
    <scope>NUCLEOTIDE SEQUENCE</scope>
    <source>
        <tissue evidence="1">Leaves</tissue>
    </source>
</reference>
<dbReference type="Proteomes" id="UP000636709">
    <property type="component" value="Unassembled WGS sequence"/>
</dbReference>
<sequence>MTTGRPDPRARWPTRQGLETYWHACSKYVCTNRTHHSRKQRKIEADPWPAILYIRFQTLSISQQRTHSICTHKQSSRATYEHYSQELKTTMAAAAASSRSFAAARCGVIFAVLLVGCLAAAADARRLLATAAMPPAMADDVDMTMAPALAPSPESGADDGLIPGRMLFEGGLRLAGRLLIGLGL</sequence>